<sequence length="159" mass="18212">MLNKQGTMTKLIISFVILLTGCNLSAKTNPPSKKIYELDLTDQGISPEGGGIELQKVKNYCSLILSLYGESGQEKYKFNFKKDNLINTNYLKYRYRNGLIEPNNDLDDLIADDSKKTDKDTMELIVNKSFVGDKDRQITKKFEIYKKKIPKSLLDRNCN</sequence>
<dbReference type="RefSeq" id="WP_049068721.1">
    <property type="nucleotide sequence ID" value="NZ_JEXJ01000021.1"/>
</dbReference>
<evidence type="ECO:0000313" key="3">
    <source>
        <dbReference type="Proteomes" id="UP000020735"/>
    </source>
</evidence>
<comment type="caution">
    <text evidence="2">The sequence shown here is derived from an EMBL/GenBank/DDBJ whole genome shotgun (WGS) entry which is preliminary data.</text>
</comment>
<protein>
    <submittedName>
        <fullName evidence="2">Putative lipoprotein</fullName>
    </submittedName>
</protein>
<proteinExistence type="predicted"/>
<dbReference type="EMBL" id="JEXJ01000021">
    <property type="protein sequence ID" value="EXC51724.1"/>
    <property type="molecule type" value="Genomic_DNA"/>
</dbReference>
<dbReference type="Proteomes" id="UP000020735">
    <property type="component" value="Unassembled WGS sequence"/>
</dbReference>
<dbReference type="PROSITE" id="PS51257">
    <property type="entry name" value="PROKAR_LIPOPROTEIN"/>
    <property type="match status" value="1"/>
</dbReference>
<evidence type="ECO:0000313" key="2">
    <source>
        <dbReference type="EMBL" id="EXC51724.1"/>
    </source>
</evidence>
<name>A0A009TB49_ACIBA</name>
<reference evidence="2 3" key="1">
    <citation type="submission" date="2014-02" db="EMBL/GenBank/DDBJ databases">
        <title>Comparative genomics and transcriptomics to identify genetic mechanisms underlying the emergence of carbapenem resistant Acinetobacter baumannii (CRAb).</title>
        <authorList>
            <person name="Harris A.D."/>
            <person name="Johnson K.J."/>
            <person name="George J."/>
            <person name="Shefchek K."/>
            <person name="Daugherty S.C."/>
            <person name="Parankush S."/>
            <person name="Sadzewicz L."/>
            <person name="Tallon L."/>
            <person name="Sengamalay N."/>
            <person name="Hazen T.H."/>
            <person name="Rasko D.A."/>
        </authorList>
    </citation>
    <scope>NUCLEOTIDE SEQUENCE [LARGE SCALE GENOMIC DNA]</scope>
    <source>
        <strain evidence="2 3">99063</strain>
    </source>
</reference>
<gene>
    <name evidence="2" type="ORF">J529_1689</name>
</gene>
<accession>A0A009TB49</accession>
<feature type="chain" id="PRO_5001451399" evidence="1">
    <location>
        <begin position="27"/>
        <end position="159"/>
    </location>
</feature>
<dbReference type="AlphaFoldDB" id="A0A009TB49"/>
<keyword evidence="1" id="KW-0732">Signal</keyword>
<keyword evidence="2" id="KW-0449">Lipoprotein</keyword>
<evidence type="ECO:0000256" key="1">
    <source>
        <dbReference type="SAM" id="SignalP"/>
    </source>
</evidence>
<organism evidence="2 3">
    <name type="scientific">Acinetobacter baumannii 99063</name>
    <dbReference type="NCBI Taxonomy" id="1310630"/>
    <lineage>
        <taxon>Bacteria</taxon>
        <taxon>Pseudomonadati</taxon>
        <taxon>Pseudomonadota</taxon>
        <taxon>Gammaproteobacteria</taxon>
        <taxon>Moraxellales</taxon>
        <taxon>Moraxellaceae</taxon>
        <taxon>Acinetobacter</taxon>
        <taxon>Acinetobacter calcoaceticus/baumannii complex</taxon>
    </lineage>
</organism>
<feature type="signal peptide" evidence="1">
    <location>
        <begin position="1"/>
        <end position="26"/>
    </location>
</feature>